<keyword evidence="3" id="KW-1185">Reference proteome</keyword>
<accession>A0ABD0KBP2</accession>
<organism evidence="2 3">
    <name type="scientific">Batillaria attramentaria</name>
    <dbReference type="NCBI Taxonomy" id="370345"/>
    <lineage>
        <taxon>Eukaryota</taxon>
        <taxon>Metazoa</taxon>
        <taxon>Spiralia</taxon>
        <taxon>Lophotrochozoa</taxon>
        <taxon>Mollusca</taxon>
        <taxon>Gastropoda</taxon>
        <taxon>Caenogastropoda</taxon>
        <taxon>Sorbeoconcha</taxon>
        <taxon>Cerithioidea</taxon>
        <taxon>Batillariidae</taxon>
        <taxon>Batillaria</taxon>
    </lineage>
</organism>
<feature type="domain" description="PiggyBac transposable element-derived protein" evidence="1">
    <location>
        <begin position="35"/>
        <end position="112"/>
    </location>
</feature>
<reference evidence="2 3" key="1">
    <citation type="journal article" date="2023" name="Sci. Data">
        <title>Genome assembly of the Korean intertidal mud-creeper Batillaria attramentaria.</title>
        <authorList>
            <person name="Patra A.K."/>
            <person name="Ho P.T."/>
            <person name="Jun S."/>
            <person name="Lee S.J."/>
            <person name="Kim Y."/>
            <person name="Won Y.J."/>
        </authorList>
    </citation>
    <scope>NUCLEOTIDE SEQUENCE [LARGE SCALE GENOMIC DNA]</scope>
    <source>
        <strain evidence="2">Wonlab-2016</strain>
    </source>
</reference>
<dbReference type="AlphaFoldDB" id="A0ABD0KBP2"/>
<gene>
    <name evidence="2" type="ORF">BaRGS_00024257</name>
</gene>
<proteinExistence type="predicted"/>
<comment type="caution">
    <text evidence="2">The sequence shown here is derived from an EMBL/GenBank/DDBJ whole genome shotgun (WGS) entry which is preliminary data.</text>
</comment>
<dbReference type="PANTHER" id="PTHR47055:SF3">
    <property type="entry name" value="PHORBOL-ESTER_DAG-TYPE DOMAIN-CONTAINING PROTEIN"/>
    <property type="match status" value="1"/>
</dbReference>
<evidence type="ECO:0000259" key="1">
    <source>
        <dbReference type="Pfam" id="PF13843"/>
    </source>
</evidence>
<dbReference type="EMBL" id="JACVVK020000209">
    <property type="protein sequence ID" value="KAK7484501.1"/>
    <property type="molecule type" value="Genomic_DNA"/>
</dbReference>
<dbReference type="Proteomes" id="UP001519460">
    <property type="component" value="Unassembled WGS sequence"/>
</dbReference>
<dbReference type="InterPro" id="IPR052638">
    <property type="entry name" value="PiggyBac_TE-derived"/>
</dbReference>
<feature type="non-terminal residue" evidence="2">
    <location>
        <position position="113"/>
    </location>
</feature>
<sequence length="113" mass="12631">MINERCLTYFIKKQNLSIDESLIPYYGRHGARQFHLTFDKLFTSLRLVDHLTSMGTGCSGILRANLIEDCPLQSVNEMQKTPGGTCDYVTDTNSGLTVVGWNDNSIVNVVSNK</sequence>
<dbReference type="PANTHER" id="PTHR47055">
    <property type="entry name" value="DDE_TNP_1_7 DOMAIN-CONTAINING PROTEIN"/>
    <property type="match status" value="1"/>
</dbReference>
<dbReference type="Pfam" id="PF13843">
    <property type="entry name" value="DDE_Tnp_1_7"/>
    <property type="match status" value="1"/>
</dbReference>
<evidence type="ECO:0000313" key="3">
    <source>
        <dbReference type="Proteomes" id="UP001519460"/>
    </source>
</evidence>
<dbReference type="InterPro" id="IPR029526">
    <property type="entry name" value="PGBD"/>
</dbReference>
<name>A0ABD0KBP2_9CAEN</name>
<evidence type="ECO:0000313" key="2">
    <source>
        <dbReference type="EMBL" id="KAK7484501.1"/>
    </source>
</evidence>
<protein>
    <recommendedName>
        <fullName evidence="1">PiggyBac transposable element-derived protein domain-containing protein</fullName>
    </recommendedName>
</protein>